<gene>
    <name evidence="1" type="ORF">LshimejAT787_0804780</name>
</gene>
<comment type="caution">
    <text evidence="1">The sequence shown here is derived from an EMBL/GenBank/DDBJ whole genome shotgun (WGS) entry which is preliminary data.</text>
</comment>
<sequence>MQGIQSGEIMRPRLEKSAITPSIFVTVFHHGFDEATKGPRSIFTTHFASTLVLGPSHTVSFWDSNFIYQYLKSAIAFSLITATGPEGVPHHPALAARLSRSSFEPSFVGHKKRIEAFLRGG</sequence>
<dbReference type="AlphaFoldDB" id="A0A9P3PSL6"/>
<accession>A0A9P3PSL6</accession>
<organism evidence="1 2">
    <name type="scientific">Lyophyllum shimeji</name>
    <name type="common">Hon-shimeji</name>
    <name type="synonym">Tricholoma shimeji</name>
    <dbReference type="NCBI Taxonomy" id="47721"/>
    <lineage>
        <taxon>Eukaryota</taxon>
        <taxon>Fungi</taxon>
        <taxon>Dikarya</taxon>
        <taxon>Basidiomycota</taxon>
        <taxon>Agaricomycotina</taxon>
        <taxon>Agaricomycetes</taxon>
        <taxon>Agaricomycetidae</taxon>
        <taxon>Agaricales</taxon>
        <taxon>Tricholomatineae</taxon>
        <taxon>Lyophyllaceae</taxon>
        <taxon>Lyophyllum</taxon>
    </lineage>
</organism>
<name>A0A9P3PSL6_LYOSH</name>
<evidence type="ECO:0000313" key="2">
    <source>
        <dbReference type="Proteomes" id="UP001063166"/>
    </source>
</evidence>
<evidence type="ECO:0000313" key="1">
    <source>
        <dbReference type="EMBL" id="GLB40607.1"/>
    </source>
</evidence>
<dbReference type="EMBL" id="BRPK01000008">
    <property type="protein sequence ID" value="GLB40607.1"/>
    <property type="molecule type" value="Genomic_DNA"/>
</dbReference>
<dbReference type="Proteomes" id="UP001063166">
    <property type="component" value="Unassembled WGS sequence"/>
</dbReference>
<reference evidence="1" key="1">
    <citation type="submission" date="2022-07" db="EMBL/GenBank/DDBJ databases">
        <title>The genome of Lyophyllum shimeji provides insight into the initial evolution of ectomycorrhizal fungal genome.</title>
        <authorList>
            <person name="Kobayashi Y."/>
            <person name="Shibata T."/>
            <person name="Hirakawa H."/>
            <person name="Shigenobu S."/>
            <person name="Nishiyama T."/>
            <person name="Yamada A."/>
            <person name="Hasebe M."/>
            <person name="Kawaguchi M."/>
        </authorList>
    </citation>
    <scope>NUCLEOTIDE SEQUENCE</scope>
    <source>
        <strain evidence="1">AT787</strain>
    </source>
</reference>
<keyword evidence="2" id="KW-1185">Reference proteome</keyword>
<protein>
    <submittedName>
        <fullName evidence="1">Uncharacterized protein</fullName>
    </submittedName>
</protein>
<proteinExistence type="predicted"/>